<dbReference type="VEuPathDB" id="TrichDB:TVAGG3_0945500"/>
<name>A2EP02_TRIV3</name>
<reference evidence="1" key="2">
    <citation type="journal article" date="2007" name="Science">
        <title>Draft genome sequence of the sexually transmitted pathogen Trichomonas vaginalis.</title>
        <authorList>
            <person name="Carlton J.M."/>
            <person name="Hirt R.P."/>
            <person name="Silva J.C."/>
            <person name="Delcher A.L."/>
            <person name="Schatz M."/>
            <person name="Zhao Q."/>
            <person name="Wortman J.R."/>
            <person name="Bidwell S.L."/>
            <person name="Alsmark U.C.M."/>
            <person name="Besteiro S."/>
            <person name="Sicheritz-Ponten T."/>
            <person name="Noel C.J."/>
            <person name="Dacks J.B."/>
            <person name="Foster P.G."/>
            <person name="Simillion C."/>
            <person name="Van de Peer Y."/>
            <person name="Miranda-Saavedra D."/>
            <person name="Barton G.J."/>
            <person name="Westrop G.D."/>
            <person name="Mueller S."/>
            <person name="Dessi D."/>
            <person name="Fiori P.L."/>
            <person name="Ren Q."/>
            <person name="Paulsen I."/>
            <person name="Zhang H."/>
            <person name="Bastida-Corcuera F.D."/>
            <person name="Simoes-Barbosa A."/>
            <person name="Brown M.T."/>
            <person name="Hayes R.D."/>
            <person name="Mukherjee M."/>
            <person name="Okumura C.Y."/>
            <person name="Schneider R."/>
            <person name="Smith A.J."/>
            <person name="Vanacova S."/>
            <person name="Villalvazo M."/>
            <person name="Haas B.J."/>
            <person name="Pertea M."/>
            <person name="Feldblyum T.V."/>
            <person name="Utterback T.R."/>
            <person name="Shu C.L."/>
            <person name="Osoegawa K."/>
            <person name="de Jong P.J."/>
            <person name="Hrdy I."/>
            <person name="Horvathova L."/>
            <person name="Zubacova Z."/>
            <person name="Dolezal P."/>
            <person name="Malik S.B."/>
            <person name="Logsdon J.M. Jr."/>
            <person name="Henze K."/>
            <person name="Gupta A."/>
            <person name="Wang C.C."/>
            <person name="Dunne R.L."/>
            <person name="Upcroft J.A."/>
            <person name="Upcroft P."/>
            <person name="White O."/>
            <person name="Salzberg S.L."/>
            <person name="Tang P."/>
            <person name="Chiu C.-H."/>
            <person name="Lee Y.-S."/>
            <person name="Embley T.M."/>
            <person name="Coombs G.H."/>
            <person name="Mottram J.C."/>
            <person name="Tachezy J."/>
            <person name="Fraser-Liggett C.M."/>
            <person name="Johnson P.J."/>
        </authorList>
    </citation>
    <scope>NUCLEOTIDE SEQUENCE [LARGE SCALE GENOMIC DNA]</scope>
    <source>
        <strain evidence="1">G3</strain>
    </source>
</reference>
<reference evidence="1" key="1">
    <citation type="submission" date="2006-10" db="EMBL/GenBank/DDBJ databases">
        <authorList>
            <person name="Amadeo P."/>
            <person name="Zhao Q."/>
            <person name="Wortman J."/>
            <person name="Fraser-Liggett C."/>
            <person name="Carlton J."/>
        </authorList>
    </citation>
    <scope>NUCLEOTIDE SEQUENCE</scope>
    <source>
        <strain evidence="1">G3</strain>
    </source>
</reference>
<evidence type="ECO:0000313" key="1">
    <source>
        <dbReference type="EMBL" id="EAY05606.1"/>
    </source>
</evidence>
<dbReference type="VEuPathDB" id="TrichDB:TVAG_263750"/>
<dbReference type="KEGG" id="tva:4763474"/>
<dbReference type="Proteomes" id="UP000001542">
    <property type="component" value="Unassembled WGS sequence"/>
</dbReference>
<gene>
    <name evidence="1" type="ORF">TVAG_263750</name>
</gene>
<dbReference type="RefSeq" id="XP_001317829.1">
    <property type="nucleotide sequence ID" value="XM_001317794.1"/>
</dbReference>
<accession>A2EP02</accession>
<dbReference type="InParanoid" id="A2EP02"/>
<dbReference type="EMBL" id="DS113444">
    <property type="protein sequence ID" value="EAY05606.1"/>
    <property type="molecule type" value="Genomic_DNA"/>
</dbReference>
<evidence type="ECO:0000313" key="2">
    <source>
        <dbReference type="Proteomes" id="UP000001542"/>
    </source>
</evidence>
<proteinExistence type="predicted"/>
<protein>
    <submittedName>
        <fullName evidence="1">Uncharacterized protein</fullName>
    </submittedName>
</protein>
<dbReference type="AlphaFoldDB" id="A2EP02"/>
<organism evidence="1 2">
    <name type="scientific">Trichomonas vaginalis (strain ATCC PRA-98 / G3)</name>
    <dbReference type="NCBI Taxonomy" id="412133"/>
    <lineage>
        <taxon>Eukaryota</taxon>
        <taxon>Metamonada</taxon>
        <taxon>Parabasalia</taxon>
        <taxon>Trichomonadida</taxon>
        <taxon>Trichomonadidae</taxon>
        <taxon>Trichomonas</taxon>
    </lineage>
</organism>
<sequence length="223" mass="26299">MTQGIDINKVESLKKKYLYIFEQVNLLKMGTNEEFINYLNKFDQYSDDQIKKLEEWRNKEIKFSEDEKENSIQCSNSDYEYYENMIGVRYKQYLRFRVDMLKKSFPECYDYFASQNPTIFSIISKVDSFTEGVNLPPNIQDTKPKLTQQEISDDIEKSKLRKFQANREAITVNQKTYRIGDIVSLNIDPDVKAHIIFVHPKVVLAIDGQTVTLTQKKFIELVL</sequence>
<keyword evidence="2" id="KW-1185">Reference proteome</keyword>